<comment type="subunit">
    <text evidence="6">Homohexamer; trimer of dimers.</text>
</comment>
<feature type="active site" evidence="6">
    <location>
        <position position="127"/>
    </location>
</feature>
<dbReference type="PANTHER" id="PTHR22960:SF29">
    <property type="entry name" value="CYCLIC PYRANOPTERIN MONOPHOSPHATE SYNTHASE"/>
    <property type="match status" value="1"/>
</dbReference>
<dbReference type="Gene3D" id="3.30.70.640">
    <property type="entry name" value="Molybdopterin cofactor biosynthesis C (MoaC) domain"/>
    <property type="match status" value="1"/>
</dbReference>
<feature type="binding site" evidence="6">
    <location>
        <begin position="74"/>
        <end position="76"/>
    </location>
    <ligand>
        <name>substrate</name>
    </ligand>
</feature>
<comment type="function">
    <text evidence="6">Catalyzes the conversion of (8S)-3',8-cyclo-7,8-dihydroguanosine 5'-triphosphate to cyclic pyranopterin monophosphate (cPMP).</text>
</comment>
<accession>A0A2N1PV15</accession>
<evidence type="ECO:0000256" key="5">
    <source>
        <dbReference type="ARBA" id="ARBA00023239"/>
    </source>
</evidence>
<comment type="catalytic activity">
    <reaction evidence="1 6">
        <text>(8S)-3',8-cyclo-7,8-dihydroguanosine 5'-triphosphate = cyclic pyranopterin phosphate + diphosphate</text>
        <dbReference type="Rhea" id="RHEA:49580"/>
        <dbReference type="ChEBI" id="CHEBI:33019"/>
        <dbReference type="ChEBI" id="CHEBI:59648"/>
        <dbReference type="ChEBI" id="CHEBI:131766"/>
        <dbReference type="EC" id="4.6.1.17"/>
    </reaction>
</comment>
<organism evidence="8 9">
    <name type="scientific">Candidatus Wallbacteria bacterium HGW-Wallbacteria-1</name>
    <dbReference type="NCBI Taxonomy" id="2013854"/>
    <lineage>
        <taxon>Bacteria</taxon>
        <taxon>Candidatus Walliibacteriota</taxon>
    </lineage>
</organism>
<dbReference type="GO" id="GO:0006777">
    <property type="term" value="P:Mo-molybdopterin cofactor biosynthetic process"/>
    <property type="evidence" value="ECO:0007669"/>
    <property type="project" value="UniProtKB-UniRule"/>
</dbReference>
<dbReference type="InterPro" id="IPR047594">
    <property type="entry name" value="MoaC_bact/euk"/>
</dbReference>
<evidence type="ECO:0000259" key="7">
    <source>
        <dbReference type="Pfam" id="PF01967"/>
    </source>
</evidence>
<comment type="pathway">
    <text evidence="2 6">Cofactor biosynthesis; molybdopterin biosynthesis.</text>
</comment>
<gene>
    <name evidence="6 8" type="primary">moaC</name>
    <name evidence="8" type="ORF">CVV64_01610</name>
</gene>
<dbReference type="Pfam" id="PF01967">
    <property type="entry name" value="MoaC"/>
    <property type="match status" value="1"/>
</dbReference>
<protein>
    <recommendedName>
        <fullName evidence="3 6">Cyclic pyranopterin monophosphate synthase</fullName>
        <ecNumber evidence="3 6">4.6.1.17</ecNumber>
    </recommendedName>
    <alternativeName>
        <fullName evidence="6">Molybdenum cofactor biosynthesis protein C</fullName>
    </alternativeName>
</protein>
<dbReference type="HAMAP" id="MF_01224_B">
    <property type="entry name" value="MoaC_B"/>
    <property type="match status" value="1"/>
</dbReference>
<reference evidence="8 9" key="1">
    <citation type="journal article" date="2017" name="ISME J.">
        <title>Potential for microbial H2 and metal transformations associated with novel bacteria and archaea in deep terrestrial subsurface sediments.</title>
        <authorList>
            <person name="Hernsdorf A.W."/>
            <person name="Amano Y."/>
            <person name="Miyakawa K."/>
            <person name="Ise K."/>
            <person name="Suzuki Y."/>
            <person name="Anantharaman K."/>
            <person name="Probst A."/>
            <person name="Burstein D."/>
            <person name="Thomas B.C."/>
            <person name="Banfield J.F."/>
        </authorList>
    </citation>
    <scope>NUCLEOTIDE SEQUENCE [LARGE SCALE GENOMIC DNA]</scope>
    <source>
        <strain evidence="8">HGW-Wallbacteria-1</strain>
    </source>
</reference>
<dbReference type="InterPro" id="IPR023045">
    <property type="entry name" value="MoaC"/>
</dbReference>
<name>A0A2N1PV15_9BACT</name>
<dbReference type="EMBL" id="PGXC01000001">
    <property type="protein sequence ID" value="PKK92142.1"/>
    <property type="molecule type" value="Genomic_DNA"/>
</dbReference>
<evidence type="ECO:0000256" key="1">
    <source>
        <dbReference type="ARBA" id="ARBA00001637"/>
    </source>
</evidence>
<dbReference type="InterPro" id="IPR036522">
    <property type="entry name" value="MoaC_sf"/>
</dbReference>
<dbReference type="InterPro" id="IPR050105">
    <property type="entry name" value="MoCo_biosynth_MoaA/MoaC"/>
</dbReference>
<comment type="similarity">
    <text evidence="6">Belongs to the MoaC family.</text>
</comment>
<keyword evidence="5 6" id="KW-0456">Lyase</keyword>
<proteinExistence type="inferred from homology"/>
<feature type="domain" description="Molybdopterin cofactor biosynthesis C (MoaC)" evidence="7">
    <location>
        <begin position="14"/>
        <end position="149"/>
    </location>
</feature>
<dbReference type="AlphaFoldDB" id="A0A2N1PV15"/>
<sequence length="158" mass="16665">MELTHLDSGGNARMVDVADKAVTRRRANATGSLKLSTGAAELITAGSCSKGDVLGVARTAAIMAVKRTCDLIPLCHQIPVSSVNVHFDVDSVGGFVRAEVEVTGDARTGFEMEAMTGVSVALLTVYDMLKAVDRGMAIEHISLQEKSGGIRGNYQRSL</sequence>
<dbReference type="NCBIfam" id="TIGR00581">
    <property type="entry name" value="moaC"/>
    <property type="match status" value="1"/>
</dbReference>
<dbReference type="Proteomes" id="UP000233256">
    <property type="component" value="Unassembled WGS sequence"/>
</dbReference>
<dbReference type="GO" id="GO:0061799">
    <property type="term" value="F:cyclic pyranopterin monophosphate synthase activity"/>
    <property type="evidence" value="ECO:0007669"/>
    <property type="project" value="UniProtKB-UniRule"/>
</dbReference>
<evidence type="ECO:0000256" key="2">
    <source>
        <dbReference type="ARBA" id="ARBA00005046"/>
    </source>
</evidence>
<evidence type="ECO:0000256" key="4">
    <source>
        <dbReference type="ARBA" id="ARBA00023150"/>
    </source>
</evidence>
<feature type="binding site" evidence="6">
    <location>
        <begin position="112"/>
        <end position="113"/>
    </location>
    <ligand>
        <name>substrate</name>
    </ligand>
</feature>
<dbReference type="SUPFAM" id="SSF55040">
    <property type="entry name" value="Molybdenum cofactor biosynthesis protein C, MoaC"/>
    <property type="match status" value="1"/>
</dbReference>
<comment type="caution">
    <text evidence="8">The sequence shown here is derived from an EMBL/GenBank/DDBJ whole genome shotgun (WGS) entry which is preliminary data.</text>
</comment>
<evidence type="ECO:0000256" key="6">
    <source>
        <dbReference type="HAMAP-Rule" id="MF_01224"/>
    </source>
</evidence>
<dbReference type="UniPathway" id="UPA00344"/>
<dbReference type="InterPro" id="IPR002820">
    <property type="entry name" value="Mopterin_CF_biosynth-C_dom"/>
</dbReference>
<keyword evidence="4 6" id="KW-0501">Molybdenum cofactor biosynthesis</keyword>
<dbReference type="NCBIfam" id="NF006870">
    <property type="entry name" value="PRK09364.1"/>
    <property type="match status" value="1"/>
</dbReference>
<dbReference type="PANTHER" id="PTHR22960">
    <property type="entry name" value="MOLYBDOPTERIN COFACTOR SYNTHESIS PROTEIN A"/>
    <property type="match status" value="1"/>
</dbReference>
<dbReference type="EC" id="4.6.1.17" evidence="3 6"/>
<evidence type="ECO:0000256" key="3">
    <source>
        <dbReference type="ARBA" id="ARBA00012575"/>
    </source>
</evidence>
<dbReference type="CDD" id="cd00528">
    <property type="entry name" value="MoaC"/>
    <property type="match status" value="1"/>
</dbReference>
<evidence type="ECO:0000313" key="8">
    <source>
        <dbReference type="EMBL" id="PKK92142.1"/>
    </source>
</evidence>
<evidence type="ECO:0000313" key="9">
    <source>
        <dbReference type="Proteomes" id="UP000233256"/>
    </source>
</evidence>